<feature type="domain" description="Calcineurin-like phosphoesterase" evidence="1">
    <location>
        <begin position="20"/>
        <end position="248"/>
    </location>
</feature>
<reference evidence="2" key="1">
    <citation type="submission" date="2022-10" db="EMBL/GenBank/DDBJ databases">
        <title>Tapping the CABI collections for fungal endophytes: first genome assemblies for Collariella, Neodidymelliopsis, Ascochyta clinopodiicola, Didymella pomorum, Didymosphaeria variabile, Neocosmospora piperis and Neocucurbitaria cava.</title>
        <authorList>
            <person name="Hill R."/>
        </authorList>
    </citation>
    <scope>NUCLEOTIDE SEQUENCE</scope>
    <source>
        <strain evidence="2">IMI 355091</strain>
    </source>
</reference>
<dbReference type="InterPro" id="IPR051693">
    <property type="entry name" value="UPF0046_metallophosphoest"/>
</dbReference>
<dbReference type="InterPro" id="IPR029052">
    <property type="entry name" value="Metallo-depent_PP-like"/>
</dbReference>
<protein>
    <recommendedName>
        <fullName evidence="1">Calcineurin-like phosphoesterase domain-containing protein</fullName>
    </recommendedName>
</protein>
<dbReference type="Gene3D" id="3.60.21.10">
    <property type="match status" value="1"/>
</dbReference>
<dbReference type="PANTHER" id="PTHR12905:SF0">
    <property type="entry name" value="CALCINEURIN-LIKE PHOSPHOESTERASE DOMAIN-CONTAINING PROTEIN"/>
    <property type="match status" value="1"/>
</dbReference>
<dbReference type="PANTHER" id="PTHR12905">
    <property type="entry name" value="METALLOPHOSPHOESTERASE"/>
    <property type="match status" value="1"/>
</dbReference>
<evidence type="ECO:0000313" key="2">
    <source>
        <dbReference type="EMBL" id="KAJ4400091.1"/>
    </source>
</evidence>
<dbReference type="Proteomes" id="UP001140510">
    <property type="component" value="Unassembled WGS sequence"/>
</dbReference>
<dbReference type="CDD" id="cd07379">
    <property type="entry name" value="MPP_239FB"/>
    <property type="match status" value="1"/>
</dbReference>
<evidence type="ECO:0000313" key="3">
    <source>
        <dbReference type="Proteomes" id="UP001140510"/>
    </source>
</evidence>
<dbReference type="AlphaFoldDB" id="A0A9W8Z864"/>
<name>A0A9W8Z864_9PLEO</name>
<dbReference type="SUPFAM" id="SSF56300">
    <property type="entry name" value="Metallo-dependent phosphatases"/>
    <property type="match status" value="1"/>
</dbReference>
<sequence length="349" mass="39130">MAPTIATTIQHTPVPHIKTRFLIISDTHSSDPKQNAQNDAPFRPPLPKADVLLHCGDLTMIGLLDEYERTLDMLESIDADLKLVIAGNHDISLDETYYVRKGAYMQGKRHDPDMPRKAREMWTGPRAQKAGVTYLDEGTHSFVLENGARLGVYASPYQPEFCDFAFPYQRNEDRYNASHQCTPGATPIAENPVPDWQQSQGIDVVMTHGPPLGILDAVQSGDHVGCEHLLRAMKRCRPKLHCFGHIHEGCGAKKVKWKSGDELDVRKPRDYIQRSDSVAMDDQQTKDWRASHIDISSGGQDTILFGRETMMVNASIMSLTYKPFQAPWLLDIDLEKASVLQAVSEQLPV</sequence>
<keyword evidence="3" id="KW-1185">Reference proteome</keyword>
<dbReference type="GO" id="GO:0016787">
    <property type="term" value="F:hydrolase activity"/>
    <property type="evidence" value="ECO:0007669"/>
    <property type="project" value="InterPro"/>
</dbReference>
<gene>
    <name evidence="2" type="ORF">N0V91_008972</name>
</gene>
<dbReference type="InterPro" id="IPR004843">
    <property type="entry name" value="Calcineurin-like_PHP"/>
</dbReference>
<dbReference type="Pfam" id="PF00149">
    <property type="entry name" value="Metallophos"/>
    <property type="match status" value="1"/>
</dbReference>
<comment type="caution">
    <text evidence="2">The sequence shown here is derived from an EMBL/GenBank/DDBJ whole genome shotgun (WGS) entry which is preliminary data.</text>
</comment>
<evidence type="ECO:0000259" key="1">
    <source>
        <dbReference type="Pfam" id="PF00149"/>
    </source>
</evidence>
<dbReference type="EMBL" id="JAPEVA010000095">
    <property type="protein sequence ID" value="KAJ4400091.1"/>
    <property type="molecule type" value="Genomic_DNA"/>
</dbReference>
<dbReference type="OrthoDB" id="630188at2759"/>
<proteinExistence type="predicted"/>
<accession>A0A9W8Z864</accession>
<organism evidence="2 3">
    <name type="scientific">Didymella pomorum</name>
    <dbReference type="NCBI Taxonomy" id="749634"/>
    <lineage>
        <taxon>Eukaryota</taxon>
        <taxon>Fungi</taxon>
        <taxon>Dikarya</taxon>
        <taxon>Ascomycota</taxon>
        <taxon>Pezizomycotina</taxon>
        <taxon>Dothideomycetes</taxon>
        <taxon>Pleosporomycetidae</taxon>
        <taxon>Pleosporales</taxon>
        <taxon>Pleosporineae</taxon>
        <taxon>Didymellaceae</taxon>
        <taxon>Didymella</taxon>
    </lineage>
</organism>